<protein>
    <recommendedName>
        <fullName evidence="4">Hemerythrin-like domain-containing protein</fullName>
    </recommendedName>
</protein>
<accession>A0ABQ1KU52</accession>
<evidence type="ECO:0000256" key="1">
    <source>
        <dbReference type="ARBA" id="ARBA00010587"/>
    </source>
</evidence>
<dbReference type="Pfam" id="PF01814">
    <property type="entry name" value="Hemerythrin"/>
    <property type="match status" value="1"/>
</dbReference>
<dbReference type="CDD" id="cd12107">
    <property type="entry name" value="Hemerythrin"/>
    <property type="match status" value="1"/>
</dbReference>
<dbReference type="InterPro" id="IPR035938">
    <property type="entry name" value="Hemerythrin-like_sf"/>
</dbReference>
<dbReference type="PROSITE" id="PS00550">
    <property type="entry name" value="HEMERYTHRINS"/>
    <property type="match status" value="1"/>
</dbReference>
<dbReference type="InterPro" id="IPR012827">
    <property type="entry name" value="Hemerythrin_metal-bd"/>
</dbReference>
<gene>
    <name evidence="5" type="ORF">GCM10011352_41280</name>
</gene>
<dbReference type="NCBIfam" id="TIGR02481">
    <property type="entry name" value="hemeryth_dom"/>
    <property type="match status" value="1"/>
</dbReference>
<evidence type="ECO:0000256" key="2">
    <source>
        <dbReference type="ARBA" id="ARBA00022723"/>
    </source>
</evidence>
<dbReference type="InterPro" id="IPR016131">
    <property type="entry name" value="Haemerythrin_Fe_BS"/>
</dbReference>
<proteinExistence type="inferred from homology"/>
<dbReference type="SUPFAM" id="SSF47188">
    <property type="entry name" value="Hemerythrin-like"/>
    <property type="match status" value="1"/>
</dbReference>
<dbReference type="Proteomes" id="UP000629025">
    <property type="component" value="Unassembled WGS sequence"/>
</dbReference>
<keyword evidence="2" id="KW-0479">Metal-binding</keyword>
<dbReference type="InterPro" id="IPR012312">
    <property type="entry name" value="Hemerythrin-like"/>
</dbReference>
<dbReference type="RefSeq" id="WP_188751968.1">
    <property type="nucleotide sequence ID" value="NZ_BMIJ01000010.1"/>
</dbReference>
<evidence type="ECO:0000256" key="3">
    <source>
        <dbReference type="ARBA" id="ARBA00023004"/>
    </source>
</evidence>
<dbReference type="Gene3D" id="1.20.120.50">
    <property type="entry name" value="Hemerythrin-like"/>
    <property type="match status" value="1"/>
</dbReference>
<keyword evidence="6" id="KW-1185">Reference proteome</keyword>
<evidence type="ECO:0000313" key="5">
    <source>
        <dbReference type="EMBL" id="GGC10550.1"/>
    </source>
</evidence>
<keyword evidence="3" id="KW-0408">Iron</keyword>
<organism evidence="5 6">
    <name type="scientific">Marinobacterium zhoushanense</name>
    <dbReference type="NCBI Taxonomy" id="1679163"/>
    <lineage>
        <taxon>Bacteria</taxon>
        <taxon>Pseudomonadati</taxon>
        <taxon>Pseudomonadota</taxon>
        <taxon>Gammaproteobacteria</taxon>
        <taxon>Oceanospirillales</taxon>
        <taxon>Oceanospirillaceae</taxon>
        <taxon>Marinobacterium</taxon>
    </lineage>
</organism>
<evidence type="ECO:0000313" key="6">
    <source>
        <dbReference type="Proteomes" id="UP000629025"/>
    </source>
</evidence>
<comment type="similarity">
    <text evidence="1">Belongs to the hemerythrin family.</text>
</comment>
<sequence length="138" mass="15777">MPKIDEMLCEFNTYYRLGDGNMDQTHIEFLQLCQEATGESGDQFAASLNKLFEHTQQHFSVEEQRMIETAFPSYAEHRADHQRTLGELERFARRATAGKTAMARIWLNEGLPGWFDLHAKTMDSALAAHLKGTEVGQR</sequence>
<reference evidence="6" key="1">
    <citation type="journal article" date="2019" name="Int. J. Syst. Evol. Microbiol.">
        <title>The Global Catalogue of Microorganisms (GCM) 10K type strain sequencing project: providing services to taxonomists for standard genome sequencing and annotation.</title>
        <authorList>
            <consortium name="The Broad Institute Genomics Platform"/>
            <consortium name="The Broad Institute Genome Sequencing Center for Infectious Disease"/>
            <person name="Wu L."/>
            <person name="Ma J."/>
        </authorList>
    </citation>
    <scope>NUCLEOTIDE SEQUENCE [LARGE SCALE GENOMIC DNA]</scope>
    <source>
        <strain evidence="6">CGMCC 1.15341</strain>
    </source>
</reference>
<comment type="caution">
    <text evidence="5">The sequence shown here is derived from an EMBL/GenBank/DDBJ whole genome shotgun (WGS) entry which is preliminary data.</text>
</comment>
<name>A0ABQ1KU52_9GAMM</name>
<feature type="domain" description="Hemerythrin-like" evidence="4">
    <location>
        <begin position="21"/>
        <end position="128"/>
    </location>
</feature>
<evidence type="ECO:0000259" key="4">
    <source>
        <dbReference type="Pfam" id="PF01814"/>
    </source>
</evidence>
<dbReference type="EMBL" id="BMIJ01000010">
    <property type="protein sequence ID" value="GGC10550.1"/>
    <property type="molecule type" value="Genomic_DNA"/>
</dbReference>